<dbReference type="Gene3D" id="3.40.50.300">
    <property type="entry name" value="P-loop containing nucleotide triphosphate hydrolases"/>
    <property type="match status" value="1"/>
</dbReference>
<organism evidence="7 8">
    <name type="scientific">Pseudonocardia bannensis</name>
    <dbReference type="NCBI Taxonomy" id="630973"/>
    <lineage>
        <taxon>Bacteria</taxon>
        <taxon>Bacillati</taxon>
        <taxon>Actinomycetota</taxon>
        <taxon>Actinomycetes</taxon>
        <taxon>Pseudonocardiales</taxon>
        <taxon>Pseudonocardiaceae</taxon>
        <taxon>Pseudonocardia</taxon>
    </lineage>
</organism>
<evidence type="ECO:0000256" key="2">
    <source>
        <dbReference type="ARBA" id="ARBA00022840"/>
    </source>
</evidence>
<feature type="binding site" evidence="3">
    <location>
        <begin position="259"/>
        <end position="266"/>
    </location>
    <ligand>
        <name>ATP</name>
        <dbReference type="ChEBI" id="CHEBI:30616"/>
    </ligand>
</feature>
<keyword evidence="5" id="KW-0812">Transmembrane</keyword>
<evidence type="ECO:0000256" key="4">
    <source>
        <dbReference type="SAM" id="MobiDB-lite"/>
    </source>
</evidence>
<feature type="region of interest" description="Disordered" evidence="4">
    <location>
        <begin position="484"/>
        <end position="512"/>
    </location>
</feature>
<dbReference type="InterPro" id="IPR027417">
    <property type="entry name" value="P-loop_NTPase"/>
</dbReference>
<dbReference type="AlphaFoldDB" id="A0A848DKG7"/>
<evidence type="ECO:0000313" key="7">
    <source>
        <dbReference type="EMBL" id="NMH93182.1"/>
    </source>
</evidence>
<dbReference type="PANTHER" id="PTHR22683:SF41">
    <property type="entry name" value="DNA TRANSLOCASE FTSK"/>
    <property type="match status" value="1"/>
</dbReference>
<keyword evidence="5" id="KW-0472">Membrane</keyword>
<keyword evidence="7" id="KW-0132">Cell division</keyword>
<dbReference type="Pfam" id="PF01580">
    <property type="entry name" value="FtsK_SpoIIIE"/>
    <property type="match status" value="1"/>
</dbReference>
<protein>
    <submittedName>
        <fullName evidence="7">Cell division protein FtsK</fullName>
    </submittedName>
</protein>
<evidence type="ECO:0000259" key="6">
    <source>
        <dbReference type="PROSITE" id="PS50901"/>
    </source>
</evidence>
<evidence type="ECO:0000313" key="8">
    <source>
        <dbReference type="Proteomes" id="UP000586918"/>
    </source>
</evidence>
<feature type="domain" description="FtsK" evidence="6">
    <location>
        <begin position="243"/>
        <end position="424"/>
    </location>
</feature>
<proteinExistence type="predicted"/>
<dbReference type="PANTHER" id="PTHR22683">
    <property type="entry name" value="SPORULATION PROTEIN RELATED"/>
    <property type="match status" value="1"/>
</dbReference>
<keyword evidence="1 3" id="KW-0547">Nucleotide-binding</keyword>
<name>A0A848DKG7_9PSEU</name>
<feature type="transmembrane region" description="Helical" evidence="5">
    <location>
        <begin position="44"/>
        <end position="73"/>
    </location>
</feature>
<dbReference type="InterPro" id="IPR002543">
    <property type="entry name" value="FtsK_dom"/>
</dbReference>
<dbReference type="InterPro" id="IPR050206">
    <property type="entry name" value="FtsK/SpoIIIE/SftA"/>
</dbReference>
<keyword evidence="5" id="KW-1133">Transmembrane helix</keyword>
<comment type="caution">
    <text evidence="7">The sequence shown here is derived from an EMBL/GenBank/DDBJ whole genome shotgun (WGS) entry which is preliminary data.</text>
</comment>
<dbReference type="SMART" id="SM00382">
    <property type="entry name" value="AAA"/>
    <property type="match status" value="1"/>
</dbReference>
<evidence type="ECO:0000256" key="3">
    <source>
        <dbReference type="PROSITE-ProRule" id="PRU00289"/>
    </source>
</evidence>
<sequence length="512" mass="56009">MIGNSVLRGEVIRTRDDVQYIAQEPQLSLGARARKTGLSALGRLLGFTVWGLVMAGWFLTYVPVLGVLAAAAVLAGATASPGWELVWFALVVVVVAGAGLGLWGWRWPDAFEVWVSSRVFRFGRRIRYRWQWSDLMAAAGLHARDARHRVLVPRLLWVRLGRYADVLTVQLCPGVTREHLAEKVEALRSEFHALDVRLLPAAKRGWICLRVIHADTLADVITAPRSAAEVDLSAVQIGRCDDGTPWLLRLLEHHLLVAGATGAGKGSVVWSVLAQLAPAIRDGWVRVIGIDPKGGMELGMGRGLFHMLAHRSEEDLVVALEVAAALVQERAEKLAGHARRHTPTTAEPFVLVVIDEIASLTAYITDRQLKERAKAALGRLLTKGRAPGVSVIGCVQDPRKDVLDLRNLFTTRIGLRLGERTEVDMVLGDGARARGARCDEISDLTPGVGYVVQDSTRTVARVRAAFVDDEQIRYLAATYPSPTSEDPYVTQLPVQRRSARKTARTGDTGEVS</sequence>
<feature type="transmembrane region" description="Helical" evidence="5">
    <location>
        <begin position="85"/>
        <end position="105"/>
    </location>
</feature>
<evidence type="ECO:0000256" key="1">
    <source>
        <dbReference type="ARBA" id="ARBA00022741"/>
    </source>
</evidence>
<dbReference type="GO" id="GO:0003677">
    <property type="term" value="F:DNA binding"/>
    <property type="evidence" value="ECO:0007669"/>
    <property type="project" value="InterPro"/>
</dbReference>
<dbReference type="InterPro" id="IPR003593">
    <property type="entry name" value="AAA+_ATPase"/>
</dbReference>
<dbReference type="Proteomes" id="UP000586918">
    <property type="component" value="Unassembled WGS sequence"/>
</dbReference>
<keyword evidence="7" id="KW-0131">Cell cycle</keyword>
<evidence type="ECO:0000256" key="5">
    <source>
        <dbReference type="SAM" id="Phobius"/>
    </source>
</evidence>
<reference evidence="7 8" key="1">
    <citation type="submission" date="2020-04" db="EMBL/GenBank/DDBJ databases">
        <authorList>
            <person name="Klaysubun C."/>
            <person name="Duangmal K."/>
            <person name="Lipun K."/>
        </authorList>
    </citation>
    <scope>NUCLEOTIDE SEQUENCE [LARGE SCALE GENOMIC DNA]</scope>
    <source>
        <strain evidence="7 8">DSM 45300</strain>
    </source>
</reference>
<dbReference type="EMBL" id="JAAXKZ010000060">
    <property type="protein sequence ID" value="NMH93182.1"/>
    <property type="molecule type" value="Genomic_DNA"/>
</dbReference>
<dbReference type="GO" id="GO:0051301">
    <property type="term" value="P:cell division"/>
    <property type="evidence" value="ECO:0007669"/>
    <property type="project" value="UniProtKB-KW"/>
</dbReference>
<dbReference type="PROSITE" id="PS50901">
    <property type="entry name" value="FTSK"/>
    <property type="match status" value="1"/>
</dbReference>
<dbReference type="GO" id="GO:0005524">
    <property type="term" value="F:ATP binding"/>
    <property type="evidence" value="ECO:0007669"/>
    <property type="project" value="UniProtKB-UniRule"/>
</dbReference>
<keyword evidence="2 3" id="KW-0067">ATP-binding</keyword>
<gene>
    <name evidence="7" type="ORF">HF519_16705</name>
</gene>
<keyword evidence="8" id="KW-1185">Reference proteome</keyword>
<accession>A0A848DKG7</accession>
<dbReference type="RefSeq" id="WP_169413885.1">
    <property type="nucleotide sequence ID" value="NZ_JAAXKZ010000060.1"/>
</dbReference>
<dbReference type="SUPFAM" id="SSF52540">
    <property type="entry name" value="P-loop containing nucleoside triphosphate hydrolases"/>
    <property type="match status" value="1"/>
</dbReference>